<organism evidence="2 3">
    <name type="scientific">Paraglomus occultum</name>
    <dbReference type="NCBI Taxonomy" id="144539"/>
    <lineage>
        <taxon>Eukaryota</taxon>
        <taxon>Fungi</taxon>
        <taxon>Fungi incertae sedis</taxon>
        <taxon>Mucoromycota</taxon>
        <taxon>Glomeromycotina</taxon>
        <taxon>Glomeromycetes</taxon>
        <taxon>Paraglomerales</taxon>
        <taxon>Paraglomeraceae</taxon>
        <taxon>Paraglomus</taxon>
    </lineage>
</organism>
<evidence type="ECO:0000313" key="3">
    <source>
        <dbReference type="Proteomes" id="UP000789572"/>
    </source>
</evidence>
<name>A0A9N9FWF9_9GLOM</name>
<feature type="region of interest" description="Disordered" evidence="1">
    <location>
        <begin position="143"/>
        <end position="197"/>
    </location>
</feature>
<evidence type="ECO:0000313" key="2">
    <source>
        <dbReference type="EMBL" id="CAG8567440.1"/>
    </source>
</evidence>
<reference evidence="2" key="1">
    <citation type="submission" date="2021-06" db="EMBL/GenBank/DDBJ databases">
        <authorList>
            <person name="Kallberg Y."/>
            <person name="Tangrot J."/>
            <person name="Rosling A."/>
        </authorList>
    </citation>
    <scope>NUCLEOTIDE SEQUENCE</scope>
    <source>
        <strain evidence="2">IA702</strain>
    </source>
</reference>
<accession>A0A9N9FWF9</accession>
<proteinExistence type="predicted"/>
<protein>
    <submittedName>
        <fullName evidence="2">1942_t:CDS:1</fullName>
    </submittedName>
</protein>
<keyword evidence="3" id="KW-1185">Reference proteome</keyword>
<sequence length="197" mass="22244">MSPSLNNNISPPQYNKDKTCPLSKGNFFYTNALCAFSFNIYYALGGHHRVLTNYYRPLFARPPPKSQIQGQTYGNIPLSWTTELTGEDKDEGLYEKGMKRMGPFTFASFLAVEEKKNPMKPFSSYLAVEEKKKRKKRFYVVPRGREGDETNEAPGDNDLKEIAIFPTRDNNPLRAGSCLGRSGPIQATKAEKANDPF</sequence>
<dbReference type="Proteomes" id="UP000789572">
    <property type="component" value="Unassembled WGS sequence"/>
</dbReference>
<evidence type="ECO:0000256" key="1">
    <source>
        <dbReference type="SAM" id="MobiDB-lite"/>
    </source>
</evidence>
<gene>
    <name evidence="2" type="ORF">POCULU_LOCUS5821</name>
</gene>
<dbReference type="EMBL" id="CAJVPJ010000954">
    <property type="protein sequence ID" value="CAG8567440.1"/>
    <property type="molecule type" value="Genomic_DNA"/>
</dbReference>
<comment type="caution">
    <text evidence="2">The sequence shown here is derived from an EMBL/GenBank/DDBJ whole genome shotgun (WGS) entry which is preliminary data.</text>
</comment>
<dbReference type="AlphaFoldDB" id="A0A9N9FWF9"/>